<evidence type="ECO:0000313" key="4">
    <source>
        <dbReference type="Proteomes" id="UP000464330"/>
    </source>
</evidence>
<accession>A0A8B6WX17</accession>
<sequence length="30" mass="3593">MAFFMFGYLLKGIDKYIKLLERKKNGEIII</sequence>
<dbReference type="AlphaFoldDB" id="A0A2L1TUI3"/>
<gene>
    <name evidence="1" type="ORF">ERICIII_00085</name>
    <name evidence="2" type="ORF">ERICV_00085</name>
</gene>
<accession>A0A2L1TUI3</accession>
<dbReference type="EMBL" id="CP019655">
    <property type="protein sequence ID" value="AVF24351.1"/>
    <property type="molecule type" value="Genomic_DNA"/>
</dbReference>
<reference evidence="1 4" key="2">
    <citation type="journal article" date="2020" name="Int. J. Med. Microbiol.">
        <title>Discovery of Paenibacillus larvae ERIC V: Phenotypic and genomic comparison to genotypes ERIC I-IV reveal different inventories of virulence factors which correlate with epidemiological prevalences of American Foulbrood.</title>
        <authorList>
            <person name="Beims H."/>
            <person name="Bunk B."/>
            <person name="Erler S."/>
            <person name="Mohr K.I."/>
            <person name="Sproer C."/>
            <person name="Pradella S."/>
            <person name="Gunther G."/>
            <person name="Rohde M."/>
            <person name="von der Ohe W."/>
            <person name="Steinert M."/>
        </authorList>
    </citation>
    <scope>NUCLEOTIDE SEQUENCE</scope>
    <source>
        <strain evidence="1">Eric_III</strain>
        <strain evidence="2">Eric_V</strain>
    </source>
</reference>
<name>A0A2L1TUI3_9BACL</name>
<organism evidence="1 3">
    <name type="scientific">Paenibacillus larvae subsp. larvae</name>
    <dbReference type="NCBI Taxonomy" id="147375"/>
    <lineage>
        <taxon>Bacteria</taxon>
        <taxon>Bacillati</taxon>
        <taxon>Bacillota</taxon>
        <taxon>Bacilli</taxon>
        <taxon>Bacillales</taxon>
        <taxon>Paenibacillaceae</taxon>
        <taxon>Paenibacillus</taxon>
    </lineage>
</organism>
<accession>A0A6C0QLB9</accession>
<evidence type="ECO:0000313" key="2">
    <source>
        <dbReference type="EMBL" id="QHZ49320.1"/>
    </source>
</evidence>
<proteinExistence type="predicted"/>
<evidence type="ECO:0000313" key="1">
    <source>
        <dbReference type="EMBL" id="AVF24351.1"/>
    </source>
</evidence>
<dbReference type="EMBL" id="CP019717">
    <property type="protein sequence ID" value="QHZ49320.1"/>
    <property type="molecule type" value="Genomic_DNA"/>
</dbReference>
<evidence type="ECO:0000313" key="3">
    <source>
        <dbReference type="Proteomes" id="UP000239833"/>
    </source>
</evidence>
<reference evidence="3" key="1">
    <citation type="submission" date="2017-02" db="EMBL/GenBank/DDBJ databases">
        <title>Delineation of Paenibacillus larvae strains originating from foulbrood outbreaks.</title>
        <authorList>
            <person name="Beims H."/>
            <person name="Bunk B."/>
            <person name="Sproeer C."/>
            <person name="Mohr K.I."/>
            <person name="Pradella S."/>
            <person name="Guenther G."/>
            <person name="Rohde M."/>
            <person name="von der Ohe W."/>
            <person name="Steinert M."/>
        </authorList>
    </citation>
    <scope>NUCLEOTIDE SEQUENCE [LARGE SCALE GENOMIC DNA]</scope>
    <source>
        <strain evidence="3">Eric_III</strain>
    </source>
</reference>
<dbReference type="Proteomes" id="UP000239833">
    <property type="component" value="Chromosome"/>
</dbReference>
<protein>
    <submittedName>
        <fullName evidence="1">Uncharacterized protein</fullName>
    </submittedName>
</protein>
<dbReference type="Proteomes" id="UP000464330">
    <property type="component" value="Chromosome"/>
</dbReference>